<dbReference type="Proteomes" id="UP000694620">
    <property type="component" value="Chromosome 1"/>
</dbReference>
<keyword evidence="3" id="KW-0472">Membrane</keyword>
<proteinExistence type="predicted"/>
<evidence type="ECO:0000313" key="5">
    <source>
        <dbReference type="Proteomes" id="UP000694620"/>
    </source>
</evidence>
<dbReference type="InterPro" id="IPR024152">
    <property type="entry name" value="Inh_kappa-B_kinase-int"/>
</dbReference>
<evidence type="ECO:0000256" key="3">
    <source>
        <dbReference type="SAM" id="Phobius"/>
    </source>
</evidence>
<dbReference type="RefSeq" id="XP_028672727.1">
    <property type="nucleotide sequence ID" value="XM_028816894.2"/>
</dbReference>
<gene>
    <name evidence="4" type="primary">IKBIP</name>
</gene>
<evidence type="ECO:0000256" key="2">
    <source>
        <dbReference type="SAM" id="MobiDB-lite"/>
    </source>
</evidence>
<accession>A0A8C4SAG5</accession>
<dbReference type="SUPFAM" id="SSF57997">
    <property type="entry name" value="Tropomyosin"/>
    <property type="match status" value="1"/>
</dbReference>
<organism evidence="4 5">
    <name type="scientific">Erpetoichthys calabaricus</name>
    <name type="common">Rope fish</name>
    <name type="synonym">Calamoichthys calabaricus</name>
    <dbReference type="NCBI Taxonomy" id="27687"/>
    <lineage>
        <taxon>Eukaryota</taxon>
        <taxon>Metazoa</taxon>
        <taxon>Chordata</taxon>
        <taxon>Craniata</taxon>
        <taxon>Vertebrata</taxon>
        <taxon>Euteleostomi</taxon>
        <taxon>Actinopterygii</taxon>
        <taxon>Polypteriformes</taxon>
        <taxon>Polypteridae</taxon>
        <taxon>Erpetoichthys</taxon>
    </lineage>
</organism>
<keyword evidence="3" id="KW-1133">Transmembrane helix</keyword>
<dbReference type="PANTHER" id="PTHR21734:SF11">
    <property type="entry name" value="INHIBITOR OF NUCLEAR FACTOR KAPPA-B KINASE-INTERACTING PROTEIN"/>
    <property type="match status" value="1"/>
</dbReference>
<dbReference type="Ensembl" id="ENSECRT00000013846.1">
    <property type="protein sequence ID" value="ENSECRP00000013609.1"/>
    <property type="gene ID" value="ENSECRG00000009093.1"/>
</dbReference>
<dbReference type="GeneTree" id="ENSGT00500000045001"/>
<reference evidence="4" key="1">
    <citation type="submission" date="2021-06" db="EMBL/GenBank/DDBJ databases">
        <authorList>
            <consortium name="Wellcome Sanger Institute Data Sharing"/>
        </authorList>
    </citation>
    <scope>NUCLEOTIDE SEQUENCE [LARGE SCALE GENOMIC DNA]</scope>
</reference>
<dbReference type="RefSeq" id="XP_051780710.1">
    <property type="nucleotide sequence ID" value="XM_051924750.1"/>
</dbReference>
<feature type="coiled-coil region" evidence="1">
    <location>
        <begin position="198"/>
        <end position="268"/>
    </location>
</feature>
<dbReference type="OrthoDB" id="9907187at2759"/>
<sequence>MPSNEVKQRKKNTGASRQTEELKESLASTQEKASRSEDGVPVSRTQGPGMFVSAVVLLLLPSLMCLGLGWITFQQSYKFASVEEKYNLLFKKTESLQNLENELSQISKKLTSSEDEVRKALSSISVATKLERDVSSLHSSINNMQESEQSVSQKMKAINKHFQNVTDIWKESLQEISQDILNLKSEAKTLHSHVTTKINKAEKNVKILTERLEEFEASTKRNSRALERTEEDDVSQLKIQIDWHTKEVQQLEKEQLELVRNNVELLNKILEYQPKVERCEEQLPAVESAIHSILRLSSDLLNTEKRLEDLTVQVFGMEDSMLKAVSEILDIKNRMDSVQVENGILKLRYDLDIIKDEVKKLNRDQKASSEMANPETEN</sequence>
<keyword evidence="5" id="KW-1185">Reference proteome</keyword>
<dbReference type="RefSeq" id="XP_028672716.1">
    <property type="nucleotide sequence ID" value="XM_028816883.2"/>
</dbReference>
<protein>
    <submittedName>
        <fullName evidence="4">IKBKB interacting protein</fullName>
    </submittedName>
</protein>
<name>A0A8C4SAG5_ERPCA</name>
<feature type="transmembrane region" description="Helical" evidence="3">
    <location>
        <begin position="51"/>
        <end position="73"/>
    </location>
</feature>
<evidence type="ECO:0000256" key="1">
    <source>
        <dbReference type="SAM" id="Coils"/>
    </source>
</evidence>
<feature type="coiled-coil region" evidence="1">
    <location>
        <begin position="89"/>
        <end position="116"/>
    </location>
</feature>
<dbReference type="PANTHER" id="PTHR21734">
    <property type="entry name" value="INHIBITOR OF NUCLEAR FACTOR KAPPA-B KINASE-INTERACTING PROTEIN"/>
    <property type="match status" value="1"/>
</dbReference>
<keyword evidence="1" id="KW-0175">Coiled coil</keyword>
<keyword evidence="3" id="KW-0812">Transmembrane</keyword>
<reference evidence="4" key="2">
    <citation type="submission" date="2025-08" db="UniProtKB">
        <authorList>
            <consortium name="Ensembl"/>
        </authorList>
    </citation>
    <scope>IDENTIFICATION</scope>
</reference>
<dbReference type="AlphaFoldDB" id="A0A8C4SAG5"/>
<dbReference type="Gene3D" id="1.20.1170.10">
    <property type="match status" value="1"/>
</dbReference>
<dbReference type="GeneID" id="114663123"/>
<evidence type="ECO:0000313" key="4">
    <source>
        <dbReference type="Ensembl" id="ENSECRP00000013609.1"/>
    </source>
</evidence>
<feature type="region of interest" description="Disordered" evidence="2">
    <location>
        <begin position="1"/>
        <end position="44"/>
    </location>
</feature>
<reference evidence="4" key="3">
    <citation type="submission" date="2025-09" db="UniProtKB">
        <authorList>
            <consortium name="Ensembl"/>
        </authorList>
    </citation>
    <scope>IDENTIFICATION</scope>
</reference>